<reference evidence="8 9" key="1">
    <citation type="journal article" date="2016" name="Nat. Commun.">
        <title>Thousands of microbial genomes shed light on interconnected biogeochemical processes in an aquifer system.</title>
        <authorList>
            <person name="Anantharaman K."/>
            <person name="Brown C.T."/>
            <person name="Hug L.A."/>
            <person name="Sharon I."/>
            <person name="Castelle C.J."/>
            <person name="Probst A.J."/>
            <person name="Thomas B.C."/>
            <person name="Singh A."/>
            <person name="Wilkins M.J."/>
            <person name="Karaoz U."/>
            <person name="Brodie E.L."/>
            <person name="Williams K.H."/>
            <person name="Hubbard S.S."/>
            <person name="Banfield J.F."/>
        </authorList>
    </citation>
    <scope>NUCLEOTIDE SEQUENCE [LARGE SCALE GENOMIC DNA]</scope>
</reference>
<accession>A0A1F6LYW4</accession>
<dbReference type="EMBL" id="MFQB01000056">
    <property type="protein sequence ID" value="OGH64566.1"/>
    <property type="molecule type" value="Genomic_DNA"/>
</dbReference>
<comment type="caution">
    <text evidence="8">The sequence shown here is derived from an EMBL/GenBank/DDBJ whole genome shotgun (WGS) entry which is preliminary data.</text>
</comment>
<dbReference type="AlphaFoldDB" id="A0A1F6LYW4"/>
<gene>
    <name evidence="8" type="ORF">A3J66_00060</name>
</gene>
<keyword evidence="4 7" id="KW-0812">Transmembrane</keyword>
<evidence type="ECO:0000256" key="7">
    <source>
        <dbReference type="SAM" id="Phobius"/>
    </source>
</evidence>
<dbReference type="Pfam" id="PF07681">
    <property type="entry name" value="DoxX"/>
    <property type="match status" value="1"/>
</dbReference>
<dbReference type="InterPro" id="IPR032808">
    <property type="entry name" value="DoxX"/>
</dbReference>
<comment type="subcellular location">
    <subcellularLocation>
        <location evidence="1">Cell membrane</location>
        <topology evidence="1">Multi-pass membrane protein</topology>
    </subcellularLocation>
</comment>
<evidence type="ECO:0008006" key="10">
    <source>
        <dbReference type="Google" id="ProtNLM"/>
    </source>
</evidence>
<evidence type="ECO:0000313" key="8">
    <source>
        <dbReference type="EMBL" id="OGH64566.1"/>
    </source>
</evidence>
<keyword evidence="6 7" id="KW-0472">Membrane</keyword>
<dbReference type="PANTHER" id="PTHR33452:SF1">
    <property type="entry name" value="INNER MEMBRANE PROTEIN YPHA-RELATED"/>
    <property type="match status" value="1"/>
</dbReference>
<evidence type="ECO:0000256" key="1">
    <source>
        <dbReference type="ARBA" id="ARBA00004651"/>
    </source>
</evidence>
<name>A0A1F6LYW4_9BACT</name>
<evidence type="ECO:0000256" key="4">
    <source>
        <dbReference type="ARBA" id="ARBA00022692"/>
    </source>
</evidence>
<feature type="transmembrane region" description="Helical" evidence="7">
    <location>
        <begin position="75"/>
        <end position="93"/>
    </location>
</feature>
<proteinExistence type="inferred from homology"/>
<evidence type="ECO:0000256" key="2">
    <source>
        <dbReference type="ARBA" id="ARBA00006679"/>
    </source>
</evidence>
<dbReference type="PANTHER" id="PTHR33452">
    <property type="entry name" value="OXIDOREDUCTASE CATD-RELATED"/>
    <property type="match status" value="1"/>
</dbReference>
<feature type="transmembrane region" description="Helical" evidence="7">
    <location>
        <begin position="48"/>
        <end position="68"/>
    </location>
</feature>
<comment type="similarity">
    <text evidence="2">Belongs to the DoxX family.</text>
</comment>
<evidence type="ECO:0000256" key="5">
    <source>
        <dbReference type="ARBA" id="ARBA00022989"/>
    </source>
</evidence>
<keyword evidence="3" id="KW-1003">Cell membrane</keyword>
<dbReference type="Proteomes" id="UP000176282">
    <property type="component" value="Unassembled WGS sequence"/>
</dbReference>
<feature type="transmembrane region" description="Helical" evidence="7">
    <location>
        <begin position="7"/>
        <end position="28"/>
    </location>
</feature>
<dbReference type="InterPro" id="IPR051907">
    <property type="entry name" value="DoxX-like_oxidoreductase"/>
</dbReference>
<protein>
    <recommendedName>
        <fullName evidence="10">DoxX family protein</fullName>
    </recommendedName>
</protein>
<dbReference type="GO" id="GO:0005886">
    <property type="term" value="C:plasma membrane"/>
    <property type="evidence" value="ECO:0007669"/>
    <property type="project" value="UniProtKB-SubCell"/>
</dbReference>
<evidence type="ECO:0000256" key="3">
    <source>
        <dbReference type="ARBA" id="ARBA00022475"/>
    </source>
</evidence>
<feature type="transmembrane region" description="Helical" evidence="7">
    <location>
        <begin position="99"/>
        <end position="118"/>
    </location>
</feature>
<sequence length="145" mass="15511">MCCGPRAADIGLFFLRLAVAAIFISKGWDKLTNIDGVIAMFEGLKFPVAAFWAYLVAIVEFVGGIGVLLGVYTKVFGTLLAFNMLVALLVVHTKMPWNSALLPISLFGGAMALMGVGGGKFRLFNNKSECCCPGSRMAAKEPPKM</sequence>
<evidence type="ECO:0000313" key="9">
    <source>
        <dbReference type="Proteomes" id="UP000176282"/>
    </source>
</evidence>
<evidence type="ECO:0000256" key="6">
    <source>
        <dbReference type="ARBA" id="ARBA00023136"/>
    </source>
</evidence>
<organism evidence="8 9">
    <name type="scientific">Candidatus Magasanikbacteria bacterium RIFCSPHIGHO2_02_FULL_47_14</name>
    <dbReference type="NCBI Taxonomy" id="1798680"/>
    <lineage>
        <taxon>Bacteria</taxon>
        <taxon>Candidatus Magasanikiibacteriota</taxon>
    </lineage>
</organism>
<keyword evidence="5 7" id="KW-1133">Transmembrane helix</keyword>
<dbReference type="STRING" id="1798680.A3J66_00060"/>